<dbReference type="GO" id="GO:0004252">
    <property type="term" value="F:serine-type endopeptidase activity"/>
    <property type="evidence" value="ECO:0007669"/>
    <property type="project" value="InterPro"/>
</dbReference>
<dbReference type="SMART" id="SM00020">
    <property type="entry name" value="Tryp_SPc"/>
    <property type="match status" value="1"/>
</dbReference>
<dbReference type="PANTHER" id="PTHR15462:SF8">
    <property type="entry name" value="SERINE PROTEASE"/>
    <property type="match status" value="1"/>
</dbReference>
<feature type="signal peptide" evidence="2">
    <location>
        <begin position="1"/>
        <end position="24"/>
    </location>
</feature>
<evidence type="ECO:0000256" key="1">
    <source>
        <dbReference type="ARBA" id="ARBA00022729"/>
    </source>
</evidence>
<dbReference type="EMBL" id="QBKN01000008">
    <property type="protein sequence ID" value="PTX48839.1"/>
    <property type="molecule type" value="Genomic_DNA"/>
</dbReference>
<comment type="caution">
    <text evidence="4">The sequence shown here is derived from an EMBL/GenBank/DDBJ whole genome shotgun (WGS) entry which is preliminary data.</text>
</comment>
<keyword evidence="1 2" id="KW-0732">Signal</keyword>
<dbReference type="InterPro" id="IPR001254">
    <property type="entry name" value="Trypsin_dom"/>
</dbReference>
<dbReference type="Gene3D" id="2.40.10.10">
    <property type="entry name" value="Trypsin-like serine proteases"/>
    <property type="match status" value="2"/>
</dbReference>
<evidence type="ECO:0000259" key="3">
    <source>
        <dbReference type="PROSITE" id="PS50240"/>
    </source>
</evidence>
<sequence length="218" mass="22816">MPLPLLRRLAVLLIAAVPALPALADDAGPAVGRLNLGGYNRLQMCTGTLVAPDLVLTAAHCVLGDDGYARRTEDMVFVAGWDGASHSGAAGVLTVEAHPGAFRDGRIDITRDLALVTLETPLDITPLALGISPPAGPFALLGYPRSAPHRLRREDGCAGEAFRAIWRLSCRVERGQSGGPVLAGVGPATRVVAVLSAISGSRALAVPVDDWLRRRLAR</sequence>
<accession>A0A2T6AYH1</accession>
<organism evidence="4 5">
    <name type="scientific">Allosediminivita pacifica</name>
    <dbReference type="NCBI Taxonomy" id="1267769"/>
    <lineage>
        <taxon>Bacteria</taxon>
        <taxon>Pseudomonadati</taxon>
        <taxon>Pseudomonadota</taxon>
        <taxon>Alphaproteobacteria</taxon>
        <taxon>Rhodobacterales</taxon>
        <taxon>Paracoccaceae</taxon>
        <taxon>Allosediminivita</taxon>
    </lineage>
</organism>
<gene>
    <name evidence="4" type="ORF">C8N44_108117</name>
</gene>
<evidence type="ECO:0000313" key="4">
    <source>
        <dbReference type="EMBL" id="PTX48839.1"/>
    </source>
</evidence>
<reference evidence="4 5" key="1">
    <citation type="submission" date="2018-04" db="EMBL/GenBank/DDBJ databases">
        <title>Genomic Encyclopedia of Archaeal and Bacterial Type Strains, Phase II (KMG-II): from individual species to whole genera.</title>
        <authorList>
            <person name="Goeker M."/>
        </authorList>
    </citation>
    <scope>NUCLEOTIDE SEQUENCE [LARGE SCALE GENOMIC DNA]</scope>
    <source>
        <strain evidence="4 5">DSM 29329</strain>
    </source>
</reference>
<evidence type="ECO:0000256" key="2">
    <source>
        <dbReference type="SAM" id="SignalP"/>
    </source>
</evidence>
<dbReference type="InterPro" id="IPR018114">
    <property type="entry name" value="TRYPSIN_HIS"/>
</dbReference>
<dbReference type="Pfam" id="PF13365">
    <property type="entry name" value="Trypsin_2"/>
    <property type="match status" value="1"/>
</dbReference>
<feature type="chain" id="PRO_5015737483" evidence="2">
    <location>
        <begin position="25"/>
        <end position="218"/>
    </location>
</feature>
<dbReference type="RefSeq" id="WP_107975706.1">
    <property type="nucleotide sequence ID" value="NZ_BMEZ01000009.1"/>
</dbReference>
<protein>
    <submittedName>
        <fullName evidence="4">Trypsin-like peptidase</fullName>
    </submittedName>
</protein>
<proteinExistence type="predicted"/>
<dbReference type="PROSITE" id="PS50240">
    <property type="entry name" value="TRYPSIN_DOM"/>
    <property type="match status" value="1"/>
</dbReference>
<dbReference type="PANTHER" id="PTHR15462">
    <property type="entry name" value="SERINE PROTEASE"/>
    <property type="match status" value="1"/>
</dbReference>
<keyword evidence="5" id="KW-1185">Reference proteome</keyword>
<feature type="domain" description="Peptidase S1" evidence="3">
    <location>
        <begin position="13"/>
        <end position="217"/>
    </location>
</feature>
<evidence type="ECO:0000313" key="5">
    <source>
        <dbReference type="Proteomes" id="UP000244069"/>
    </source>
</evidence>
<dbReference type="InterPro" id="IPR009003">
    <property type="entry name" value="Peptidase_S1_PA"/>
</dbReference>
<name>A0A2T6AYH1_9RHOB</name>
<dbReference type="InterPro" id="IPR050966">
    <property type="entry name" value="Glutamyl_endopeptidase"/>
</dbReference>
<dbReference type="SUPFAM" id="SSF50494">
    <property type="entry name" value="Trypsin-like serine proteases"/>
    <property type="match status" value="1"/>
</dbReference>
<dbReference type="AlphaFoldDB" id="A0A2T6AYH1"/>
<dbReference type="OrthoDB" id="267336at2"/>
<dbReference type="GO" id="GO:0006508">
    <property type="term" value="P:proteolysis"/>
    <property type="evidence" value="ECO:0007669"/>
    <property type="project" value="InterPro"/>
</dbReference>
<dbReference type="InterPro" id="IPR043504">
    <property type="entry name" value="Peptidase_S1_PA_chymotrypsin"/>
</dbReference>
<dbReference type="PROSITE" id="PS00134">
    <property type="entry name" value="TRYPSIN_HIS"/>
    <property type="match status" value="1"/>
</dbReference>
<dbReference type="Proteomes" id="UP000244069">
    <property type="component" value="Unassembled WGS sequence"/>
</dbReference>